<reference evidence="4" key="1">
    <citation type="submission" date="2018-09" db="EMBL/GenBank/DDBJ databases">
        <authorList>
            <person name="Zhu H."/>
        </authorList>
    </citation>
    <scope>NUCLEOTIDE SEQUENCE [LARGE SCALE GENOMIC DNA]</scope>
    <source>
        <strain evidence="4">K1S02-23</strain>
    </source>
</reference>
<dbReference type="Proteomes" id="UP000266327">
    <property type="component" value="Unassembled WGS sequence"/>
</dbReference>
<keyword evidence="2" id="KW-0732">Signal</keyword>
<dbReference type="RefSeq" id="WP_119786321.1">
    <property type="nucleotide sequence ID" value="NZ_QYUQ01000002.1"/>
</dbReference>
<dbReference type="AlphaFoldDB" id="A0A3A3G4F9"/>
<keyword evidence="2" id="KW-0812">Transmembrane</keyword>
<keyword evidence="2" id="KW-1134">Transmembrane beta strand</keyword>
<evidence type="ECO:0000256" key="2">
    <source>
        <dbReference type="RuleBase" id="RU362097"/>
    </source>
</evidence>
<dbReference type="InterPro" id="IPR003423">
    <property type="entry name" value="OMP_efflux"/>
</dbReference>
<comment type="subcellular location">
    <subcellularLocation>
        <location evidence="2">Cell membrane</location>
        <topology evidence="2">Lipid-anchor</topology>
    </subcellularLocation>
</comment>
<feature type="chain" id="PRO_5017099388" evidence="2">
    <location>
        <begin position="23"/>
        <end position="456"/>
    </location>
</feature>
<dbReference type="PANTHER" id="PTHR30203">
    <property type="entry name" value="OUTER MEMBRANE CATION EFFLUX PROTEIN"/>
    <property type="match status" value="1"/>
</dbReference>
<keyword evidence="2" id="KW-0564">Palmitate</keyword>
<gene>
    <name evidence="3" type="ORF">D3878_15570</name>
</gene>
<name>A0A3A3G4F9_9BURK</name>
<keyword evidence="4" id="KW-1185">Reference proteome</keyword>
<dbReference type="Pfam" id="PF02321">
    <property type="entry name" value="OEP"/>
    <property type="match status" value="2"/>
</dbReference>
<dbReference type="SUPFAM" id="SSF56954">
    <property type="entry name" value="Outer membrane efflux proteins (OEP)"/>
    <property type="match status" value="1"/>
</dbReference>
<dbReference type="GO" id="GO:0015562">
    <property type="term" value="F:efflux transmembrane transporter activity"/>
    <property type="evidence" value="ECO:0007669"/>
    <property type="project" value="InterPro"/>
</dbReference>
<dbReference type="PROSITE" id="PS51257">
    <property type="entry name" value="PROKAR_LIPOPROTEIN"/>
    <property type="match status" value="1"/>
</dbReference>
<dbReference type="PANTHER" id="PTHR30203:SF33">
    <property type="entry name" value="BLR4455 PROTEIN"/>
    <property type="match status" value="1"/>
</dbReference>
<dbReference type="Gene3D" id="2.20.200.10">
    <property type="entry name" value="Outer membrane efflux proteins (OEP)"/>
    <property type="match status" value="1"/>
</dbReference>
<dbReference type="Gene3D" id="1.20.1600.10">
    <property type="entry name" value="Outer membrane efflux proteins (OEP)"/>
    <property type="match status" value="1"/>
</dbReference>
<evidence type="ECO:0000256" key="1">
    <source>
        <dbReference type="ARBA" id="ARBA00007613"/>
    </source>
</evidence>
<keyword evidence="2" id="KW-0472">Membrane</keyword>
<comment type="similarity">
    <text evidence="1 2">Belongs to the outer membrane factor (OMF) (TC 1.B.17) family.</text>
</comment>
<evidence type="ECO:0000313" key="4">
    <source>
        <dbReference type="Proteomes" id="UP000266327"/>
    </source>
</evidence>
<proteinExistence type="inferred from homology"/>
<keyword evidence="2" id="KW-0449">Lipoprotein</keyword>
<dbReference type="OrthoDB" id="9770517at2"/>
<dbReference type="NCBIfam" id="TIGR01845">
    <property type="entry name" value="outer_NodT"/>
    <property type="match status" value="1"/>
</dbReference>
<sequence>MKPLLKSSVIGLVLASVLTGCAIGTPYQRPDVAMPAQWEGTAKANTASAAAVTTDWWKQFGNAELDQLMAQALAANHDLAAAVSRIRQARASAGITAAGRLPAADLSSSATRSHSNQTGASEQSQLGVTVSYELDLWGGKAAEVQAANARVDSSAYDRDAVALVLQADVASNYFQALALKDRLAIARKNLEAARNVLSLVEVRYNKGATTGLEVSQQRTAVLNIEAQIPQLEQDLRTTQTALAVLLGQAPQGFAVQGATLAGMQVPAVAAYQPASLLQRRPDIKRAEAQLVAANADIATARAALYPNIRLSATAVAGGILTSGSSTLGSLVASLTQSLFDGGRLRGQVALSQAQQEELVAQYLQSVLVSLKEVQDSLGSVATTQSRQQLLTQSAREAQEAFRIANVKYQAGAQDLLTLLDSQRTQLLAEDSRVQADLARFTATIALYKALGGGWLR</sequence>
<organism evidence="3 4">
    <name type="scientific">Noviherbaspirillum sedimenti</name>
    <dbReference type="NCBI Taxonomy" id="2320865"/>
    <lineage>
        <taxon>Bacteria</taxon>
        <taxon>Pseudomonadati</taxon>
        <taxon>Pseudomonadota</taxon>
        <taxon>Betaproteobacteria</taxon>
        <taxon>Burkholderiales</taxon>
        <taxon>Oxalobacteraceae</taxon>
        <taxon>Noviherbaspirillum</taxon>
    </lineage>
</organism>
<dbReference type="GO" id="GO:0005886">
    <property type="term" value="C:plasma membrane"/>
    <property type="evidence" value="ECO:0007669"/>
    <property type="project" value="UniProtKB-SubCell"/>
</dbReference>
<feature type="signal peptide" evidence="2">
    <location>
        <begin position="1"/>
        <end position="22"/>
    </location>
</feature>
<dbReference type="InterPro" id="IPR010131">
    <property type="entry name" value="MdtP/NodT-like"/>
</dbReference>
<dbReference type="EMBL" id="QYUQ01000002">
    <property type="protein sequence ID" value="RJG02821.1"/>
    <property type="molecule type" value="Genomic_DNA"/>
</dbReference>
<evidence type="ECO:0000313" key="3">
    <source>
        <dbReference type="EMBL" id="RJG02821.1"/>
    </source>
</evidence>
<comment type="caution">
    <text evidence="3">The sequence shown here is derived from an EMBL/GenBank/DDBJ whole genome shotgun (WGS) entry which is preliminary data.</text>
</comment>
<accession>A0A3A3G4F9</accession>
<protein>
    <submittedName>
        <fullName evidence="3">Efflux transporter outer membrane subunit</fullName>
    </submittedName>
</protein>